<dbReference type="Pfam" id="PF15913">
    <property type="entry name" value="Furin-like_2"/>
    <property type="match status" value="1"/>
</dbReference>
<dbReference type="InterPro" id="IPR006212">
    <property type="entry name" value="Furin_repeat"/>
</dbReference>
<feature type="chain" id="PRO_5043866793" description="EGF-like domain-containing protein" evidence="5">
    <location>
        <begin position="23"/>
        <end position="383"/>
    </location>
</feature>
<dbReference type="PANTHER" id="PTHR15332">
    <property type="entry name" value="PROPROTEIN CONVERTASE SUBTILISIN_KEXIN TYPE 5-LIKE"/>
    <property type="match status" value="1"/>
</dbReference>
<feature type="domain" description="EGF-like" evidence="6">
    <location>
        <begin position="144"/>
        <end position="177"/>
    </location>
</feature>
<proteinExistence type="predicted"/>
<keyword evidence="2" id="KW-0964">Secreted</keyword>
<accession>A0AAW0NFJ7</accession>
<dbReference type="CDD" id="cd00064">
    <property type="entry name" value="FU"/>
    <property type="match status" value="1"/>
</dbReference>
<evidence type="ECO:0000256" key="1">
    <source>
        <dbReference type="ARBA" id="ARBA00004613"/>
    </source>
</evidence>
<comment type="caution">
    <text evidence="7">The sequence shown here is derived from an EMBL/GenBank/DDBJ whole genome shotgun (WGS) entry which is preliminary data.</text>
</comment>
<dbReference type="PANTHER" id="PTHR15332:SF175">
    <property type="entry name" value="PROPROTEIN CONVERTASE SUBTILISIN_KEXIN TYPE 5-LIKE"/>
    <property type="match status" value="1"/>
</dbReference>
<feature type="domain" description="EGF-like" evidence="6">
    <location>
        <begin position="96"/>
        <end position="125"/>
    </location>
</feature>
<evidence type="ECO:0000256" key="4">
    <source>
        <dbReference type="ARBA" id="ARBA00023180"/>
    </source>
</evidence>
<dbReference type="SMART" id="SM00181">
    <property type="entry name" value="EGF"/>
    <property type="match status" value="5"/>
</dbReference>
<feature type="domain" description="EGF-like" evidence="6">
    <location>
        <begin position="310"/>
        <end position="352"/>
    </location>
</feature>
<dbReference type="EMBL" id="JBBPFD010000017">
    <property type="protein sequence ID" value="KAK7891540.1"/>
    <property type="molecule type" value="Genomic_DNA"/>
</dbReference>
<keyword evidence="4" id="KW-0325">Glycoprotein</keyword>
<gene>
    <name evidence="7" type="ORF">WMY93_023503</name>
</gene>
<feature type="domain" description="EGF-like" evidence="6">
    <location>
        <begin position="42"/>
        <end position="78"/>
    </location>
</feature>
<evidence type="ECO:0000259" key="6">
    <source>
        <dbReference type="SMART" id="SM00181"/>
    </source>
</evidence>
<dbReference type="InterPro" id="IPR000742">
    <property type="entry name" value="EGF"/>
</dbReference>
<dbReference type="Gene3D" id="2.10.220.10">
    <property type="entry name" value="Hormone Receptor, Insulin-like Growth Factor Receptor 1, Chain A, domain 2"/>
    <property type="match status" value="5"/>
</dbReference>
<evidence type="ECO:0000256" key="2">
    <source>
        <dbReference type="ARBA" id="ARBA00022525"/>
    </source>
</evidence>
<dbReference type="InterPro" id="IPR009030">
    <property type="entry name" value="Growth_fac_rcpt_cys_sf"/>
</dbReference>
<reference evidence="8" key="1">
    <citation type="submission" date="2024-04" db="EMBL/GenBank/DDBJ databases">
        <title>Salinicola lusitanus LLJ914,a marine bacterium isolated from the Okinawa Trough.</title>
        <authorList>
            <person name="Li J."/>
        </authorList>
    </citation>
    <scope>NUCLEOTIDE SEQUENCE [LARGE SCALE GENOMIC DNA]</scope>
</reference>
<sequence>MFPLLTRTVLSLVGFVVVVVFGKSSPSCPSGQFLFRDRQCVLCHPTCSECTGHELFHCSACGVDEDGVERFLYLGHCVTHCPRSLYADRGISTCLPCLQNCELCTDASICAKCQDNYKLQSGRCQMTSCGKGQVQDPDTGECVDCETGCKTCSTENRAVCNSCNEGYFLFSSSSTCLSCLPGYFLNGEKCVKQCPQQTFGDTSGWRCQPCHSSCLSCRDPGPSDCELCQGGVAPVGGQCPGFTCSPDTTLMCEPEFAQCVIFPAVAALALHLRTALHVSKDGSCVERCPSGSFSNSVLGVCESCAPNCQLCADSSDNCVSCSKHGLTPFLHEGKCWSECPDGFFESEEGLCDPCEAPCHTCDGAGSQCLSCSDGYFLRVRHAD</sequence>
<comment type="subcellular location">
    <subcellularLocation>
        <location evidence="1">Secreted</location>
    </subcellularLocation>
</comment>
<evidence type="ECO:0000313" key="7">
    <source>
        <dbReference type="EMBL" id="KAK7891540.1"/>
    </source>
</evidence>
<dbReference type="SMART" id="SM00261">
    <property type="entry name" value="FU"/>
    <property type="match status" value="6"/>
</dbReference>
<evidence type="ECO:0000256" key="3">
    <source>
        <dbReference type="ARBA" id="ARBA00022729"/>
    </source>
</evidence>
<keyword evidence="3 5" id="KW-0732">Signal</keyword>
<dbReference type="Proteomes" id="UP001460270">
    <property type="component" value="Unassembled WGS sequence"/>
</dbReference>
<evidence type="ECO:0000256" key="5">
    <source>
        <dbReference type="SAM" id="SignalP"/>
    </source>
</evidence>
<feature type="domain" description="EGF-like" evidence="6">
    <location>
        <begin position="353"/>
        <end position="383"/>
    </location>
</feature>
<feature type="signal peptide" evidence="5">
    <location>
        <begin position="1"/>
        <end position="22"/>
    </location>
</feature>
<dbReference type="InterPro" id="IPR043601">
    <property type="entry name" value="Rspo_Fu-CRD_dom"/>
</dbReference>
<evidence type="ECO:0000313" key="8">
    <source>
        <dbReference type="Proteomes" id="UP001460270"/>
    </source>
</evidence>
<dbReference type="SUPFAM" id="SSF57184">
    <property type="entry name" value="Growth factor receptor domain"/>
    <property type="match status" value="3"/>
</dbReference>
<name>A0AAW0NFJ7_9GOBI</name>
<organism evidence="7 8">
    <name type="scientific">Mugilogobius chulae</name>
    <name type="common">yellowstripe goby</name>
    <dbReference type="NCBI Taxonomy" id="88201"/>
    <lineage>
        <taxon>Eukaryota</taxon>
        <taxon>Metazoa</taxon>
        <taxon>Chordata</taxon>
        <taxon>Craniata</taxon>
        <taxon>Vertebrata</taxon>
        <taxon>Euteleostomi</taxon>
        <taxon>Actinopterygii</taxon>
        <taxon>Neopterygii</taxon>
        <taxon>Teleostei</taxon>
        <taxon>Neoteleostei</taxon>
        <taxon>Acanthomorphata</taxon>
        <taxon>Gobiaria</taxon>
        <taxon>Gobiiformes</taxon>
        <taxon>Gobioidei</taxon>
        <taxon>Gobiidae</taxon>
        <taxon>Gobionellinae</taxon>
        <taxon>Mugilogobius</taxon>
    </lineage>
</organism>
<dbReference type="GO" id="GO:0005576">
    <property type="term" value="C:extracellular region"/>
    <property type="evidence" value="ECO:0007669"/>
    <property type="project" value="UniProtKB-SubCell"/>
</dbReference>
<dbReference type="AlphaFoldDB" id="A0AAW0NFJ7"/>
<protein>
    <recommendedName>
        <fullName evidence="6">EGF-like domain-containing protein</fullName>
    </recommendedName>
</protein>
<keyword evidence="8" id="KW-1185">Reference proteome</keyword>